<dbReference type="InterPro" id="IPR029030">
    <property type="entry name" value="Caspase-like_dom_sf"/>
</dbReference>
<keyword evidence="2" id="KW-0053">Apoptosis</keyword>
<evidence type="ECO:0000259" key="5">
    <source>
        <dbReference type="Pfam" id="PF00656"/>
    </source>
</evidence>
<accession>A0AAD7F8I9</accession>
<dbReference type="AlphaFoldDB" id="A0AAD7F8I9"/>
<dbReference type="InterPro" id="IPR011600">
    <property type="entry name" value="Pept_C14_caspase"/>
</dbReference>
<dbReference type="Pfam" id="PF00656">
    <property type="entry name" value="Peptidase_C14"/>
    <property type="match status" value="1"/>
</dbReference>
<comment type="similarity">
    <text evidence="1">Belongs to the peptidase C14B family.</text>
</comment>
<dbReference type="EMBL" id="JARKIF010000080">
    <property type="protein sequence ID" value="KAJ7605194.1"/>
    <property type="molecule type" value="Genomic_DNA"/>
</dbReference>
<protein>
    <submittedName>
        <fullName evidence="6">Caspase domain-containing protein</fullName>
    </submittedName>
</protein>
<evidence type="ECO:0000313" key="7">
    <source>
        <dbReference type="Proteomes" id="UP001221142"/>
    </source>
</evidence>
<feature type="domain" description="Peptidase C14 caspase" evidence="5">
    <location>
        <begin position="176"/>
        <end position="419"/>
    </location>
</feature>
<keyword evidence="7" id="KW-1185">Reference proteome</keyword>
<dbReference type="Gene3D" id="3.40.50.12660">
    <property type="match status" value="1"/>
</dbReference>
<evidence type="ECO:0000313" key="6">
    <source>
        <dbReference type="EMBL" id="KAJ7605194.1"/>
    </source>
</evidence>
<feature type="region of interest" description="Disordered" evidence="4">
    <location>
        <begin position="1"/>
        <end position="50"/>
    </location>
</feature>
<reference evidence="6" key="1">
    <citation type="submission" date="2023-03" db="EMBL/GenBank/DDBJ databases">
        <title>Massive genome expansion in bonnet fungi (Mycena s.s.) driven by repeated elements and novel gene families across ecological guilds.</title>
        <authorList>
            <consortium name="Lawrence Berkeley National Laboratory"/>
            <person name="Harder C.B."/>
            <person name="Miyauchi S."/>
            <person name="Viragh M."/>
            <person name="Kuo A."/>
            <person name="Thoen E."/>
            <person name="Andreopoulos B."/>
            <person name="Lu D."/>
            <person name="Skrede I."/>
            <person name="Drula E."/>
            <person name="Henrissat B."/>
            <person name="Morin E."/>
            <person name="Kohler A."/>
            <person name="Barry K."/>
            <person name="LaButti K."/>
            <person name="Morin E."/>
            <person name="Salamov A."/>
            <person name="Lipzen A."/>
            <person name="Mereny Z."/>
            <person name="Hegedus B."/>
            <person name="Baldrian P."/>
            <person name="Stursova M."/>
            <person name="Weitz H."/>
            <person name="Taylor A."/>
            <person name="Grigoriev I.V."/>
            <person name="Nagy L.G."/>
            <person name="Martin F."/>
            <person name="Kauserud H."/>
        </authorList>
    </citation>
    <scope>NUCLEOTIDE SEQUENCE</scope>
    <source>
        <strain evidence="6">9284</strain>
    </source>
</reference>
<dbReference type="PANTHER" id="PTHR48104">
    <property type="entry name" value="METACASPASE-4"/>
    <property type="match status" value="1"/>
</dbReference>
<feature type="compositionally biased region" description="Basic residues" evidence="4">
    <location>
        <begin position="86"/>
        <end position="101"/>
    </location>
</feature>
<name>A0AAD7F8I9_9AGAR</name>
<keyword evidence="3" id="KW-0788">Thiol protease</keyword>
<evidence type="ECO:0000256" key="3">
    <source>
        <dbReference type="ARBA" id="ARBA00022807"/>
    </source>
</evidence>
<comment type="caution">
    <text evidence="6">The sequence shown here is derived from an EMBL/GenBank/DDBJ whole genome shotgun (WGS) entry which is preliminary data.</text>
</comment>
<dbReference type="GO" id="GO:0005737">
    <property type="term" value="C:cytoplasm"/>
    <property type="evidence" value="ECO:0007669"/>
    <property type="project" value="TreeGrafter"/>
</dbReference>
<dbReference type="InterPro" id="IPR050452">
    <property type="entry name" value="Metacaspase"/>
</dbReference>
<keyword evidence="3" id="KW-0645">Protease</keyword>
<dbReference type="SUPFAM" id="SSF52129">
    <property type="entry name" value="Caspase-like"/>
    <property type="match status" value="1"/>
</dbReference>
<evidence type="ECO:0000256" key="2">
    <source>
        <dbReference type="ARBA" id="ARBA00022703"/>
    </source>
</evidence>
<dbReference type="GO" id="GO:0006508">
    <property type="term" value="P:proteolysis"/>
    <property type="evidence" value="ECO:0007669"/>
    <property type="project" value="InterPro"/>
</dbReference>
<gene>
    <name evidence="6" type="ORF">FB45DRAFT_809448</name>
</gene>
<sequence>MMWDLSGGNAAPGMPVPHPSSSSLSVPHKPHHHGRPLSAPGPPSPGWSVSRAHTPVPVPVPNSFLNSESGAYVYEPTPRGLLTPSHGHRHHHHHHQHHHHAPPPPPQPQPRRHHRPPPSPHVQFVPPQPQPPRRHHHAHTPSAPVIKLPIVLHPKFRPPPAIVHTPHFMYSKCTGRRRALCIGINYQGQSHELRGCINDAKHVFSFLVRRGYHPEDIVVLTDDSPNPRGRPTRQNIIDAMHWLVQGARTHDALFFHYSGHGGQTPDLDGDEPDGYDETIYPVDYKRTGHIVDDEMHNIMVKPLPEGCRLTAVFDSCHSGTVLDLPYMYDHHGRLKGVQVTGRALVRKTTHADVISLSGCKDGQTSADTFADGMAVGAASHAFIKAFEMHPNQSYREIMRNIRVILNPKFSQKPQLGSSHPIDTGLKFIM</sequence>
<organism evidence="6 7">
    <name type="scientific">Roridomyces roridus</name>
    <dbReference type="NCBI Taxonomy" id="1738132"/>
    <lineage>
        <taxon>Eukaryota</taxon>
        <taxon>Fungi</taxon>
        <taxon>Dikarya</taxon>
        <taxon>Basidiomycota</taxon>
        <taxon>Agaricomycotina</taxon>
        <taxon>Agaricomycetes</taxon>
        <taxon>Agaricomycetidae</taxon>
        <taxon>Agaricales</taxon>
        <taxon>Marasmiineae</taxon>
        <taxon>Mycenaceae</taxon>
        <taxon>Roridomyces</taxon>
    </lineage>
</organism>
<keyword evidence="3" id="KW-0378">Hydrolase</keyword>
<dbReference type="GO" id="GO:0006915">
    <property type="term" value="P:apoptotic process"/>
    <property type="evidence" value="ECO:0007669"/>
    <property type="project" value="UniProtKB-KW"/>
</dbReference>
<proteinExistence type="inferred from homology"/>
<feature type="region of interest" description="Disordered" evidence="4">
    <location>
        <begin position="75"/>
        <end position="140"/>
    </location>
</feature>
<evidence type="ECO:0000256" key="4">
    <source>
        <dbReference type="SAM" id="MobiDB-lite"/>
    </source>
</evidence>
<dbReference type="Proteomes" id="UP001221142">
    <property type="component" value="Unassembled WGS sequence"/>
</dbReference>
<evidence type="ECO:0000256" key="1">
    <source>
        <dbReference type="ARBA" id="ARBA00009005"/>
    </source>
</evidence>
<dbReference type="GO" id="GO:0004197">
    <property type="term" value="F:cysteine-type endopeptidase activity"/>
    <property type="evidence" value="ECO:0007669"/>
    <property type="project" value="InterPro"/>
</dbReference>
<dbReference type="PANTHER" id="PTHR48104:SF30">
    <property type="entry name" value="METACASPASE-1"/>
    <property type="match status" value="1"/>
</dbReference>